<gene>
    <name evidence="1" type="ORF">A0H76_2486</name>
</gene>
<reference evidence="1 2" key="1">
    <citation type="journal article" date="2017" name="Environ. Microbiol.">
        <title>Decay of the glycolytic pathway and adaptation to intranuclear parasitism within Enterocytozoonidae microsporidia.</title>
        <authorList>
            <person name="Wiredu Boakye D."/>
            <person name="Jaroenlak P."/>
            <person name="Prachumwat A."/>
            <person name="Williams T.A."/>
            <person name="Bateman K.S."/>
            <person name="Itsathitphaisarn O."/>
            <person name="Sritunyalucksana K."/>
            <person name="Paszkiewicz K.H."/>
            <person name="Moore K.A."/>
            <person name="Stentiford G.D."/>
            <person name="Williams B.A."/>
        </authorList>
    </citation>
    <scope>NUCLEOTIDE SEQUENCE [LARGE SCALE GENOMIC DNA]</scope>
    <source>
        <strain evidence="2">canceri</strain>
    </source>
</reference>
<evidence type="ECO:0000313" key="1">
    <source>
        <dbReference type="EMBL" id="ORD98442.1"/>
    </source>
</evidence>
<sequence length="196" mass="23561">MDSNEFKEEYKLIDKFTEFSLLPESFFNDYLGLIFFAYGLEVDEIVKRVEKRIKTITINSQKLSKISQDDNIKIEAGRVIKKFVKLLYNCIDYYFCKKKGDDSKLDDLYNKQTRLLNELKETNELFNENNKNVVYLYSLSDKNDLDIEVKLRHMIDFVEKYVHPIELPRFYFKIIETLINHSVTYYNIHKNFIDVK</sequence>
<evidence type="ECO:0000313" key="2">
    <source>
        <dbReference type="Proteomes" id="UP000192501"/>
    </source>
</evidence>
<protein>
    <submittedName>
        <fullName evidence="1">Uncharacterized protein</fullName>
    </submittedName>
</protein>
<comment type="caution">
    <text evidence="1">The sequence shown here is derived from an EMBL/GenBank/DDBJ whole genome shotgun (WGS) entry which is preliminary data.</text>
</comment>
<organism evidence="1 2">
    <name type="scientific">Hepatospora eriocheir</name>
    <dbReference type="NCBI Taxonomy" id="1081669"/>
    <lineage>
        <taxon>Eukaryota</taxon>
        <taxon>Fungi</taxon>
        <taxon>Fungi incertae sedis</taxon>
        <taxon>Microsporidia</taxon>
        <taxon>Hepatosporidae</taxon>
        <taxon>Hepatospora</taxon>
    </lineage>
</organism>
<dbReference type="Proteomes" id="UP000192501">
    <property type="component" value="Unassembled WGS sequence"/>
</dbReference>
<dbReference type="EMBL" id="LTAI01000677">
    <property type="protein sequence ID" value="ORD98442.1"/>
    <property type="molecule type" value="Genomic_DNA"/>
</dbReference>
<dbReference type="VEuPathDB" id="MicrosporidiaDB:HERIO_2435"/>
<dbReference type="VEuPathDB" id="MicrosporidiaDB:A0H76_2486"/>
<name>A0A1X0QFC5_9MICR</name>
<proteinExistence type="predicted"/>
<accession>A0A1X0QFC5</accession>
<dbReference type="AlphaFoldDB" id="A0A1X0QFC5"/>